<dbReference type="InterPro" id="IPR008995">
    <property type="entry name" value="Mo/tungstate-bd_C_term_dom"/>
</dbReference>
<feature type="domain" description="ABC transporter" evidence="5">
    <location>
        <begin position="24"/>
        <end position="254"/>
    </location>
</feature>
<evidence type="ECO:0000256" key="1">
    <source>
        <dbReference type="ARBA" id="ARBA00005417"/>
    </source>
</evidence>
<evidence type="ECO:0000313" key="6">
    <source>
        <dbReference type="EMBL" id="SMH36625.1"/>
    </source>
</evidence>
<gene>
    <name evidence="6" type="ORF">SAMN02982922_1800</name>
</gene>
<dbReference type="Pfam" id="PF08402">
    <property type="entry name" value="TOBE_2"/>
    <property type="match status" value="1"/>
</dbReference>
<sequence>MTGCPPTPLRGGLHVKDFALDHALKLEKIVKRYATATALGPVDIDVQKGELLTLLGPSGCGKTTTLHIIAGLTAPTEGRLVLGGRDITNLAPPYRDIGLVFQNYALFPHRTIAQNVAFGLRMRKVPKPEITDRVRRMLEVVGLPNVEERYPSQLSGGQRQRVALARALVIEPSILLLDEPLSNLDALLRKRMRLELRDIQQRLGITTVFVTHDQDEAFEMSDRVVLMNSGHVEQVGSPETLYDRPQTRFAATFIGEASLIPCRIAEATGEDLLVELEKGYKVTAKSVRGAPVAGSEALLMTRPERVSLAAPDTPEAVPAKISKRVFQGERILFELETPAGHAIQCSVPSLENYRAMQLGEKVGAILRECRVIPGA</sequence>
<protein>
    <submittedName>
        <fullName evidence="6">Putative spermidine/putrescine transport system ATP-binding protein</fullName>
    </submittedName>
</protein>
<keyword evidence="7" id="KW-1185">Reference proteome</keyword>
<dbReference type="SMART" id="SM00382">
    <property type="entry name" value="AAA"/>
    <property type="match status" value="1"/>
</dbReference>
<dbReference type="GO" id="GO:0022857">
    <property type="term" value="F:transmembrane transporter activity"/>
    <property type="evidence" value="ECO:0007669"/>
    <property type="project" value="InterPro"/>
</dbReference>
<dbReference type="PROSITE" id="PS50893">
    <property type="entry name" value="ABC_TRANSPORTER_2"/>
    <property type="match status" value="1"/>
</dbReference>
<dbReference type="Proteomes" id="UP000193083">
    <property type="component" value="Unassembled WGS sequence"/>
</dbReference>
<keyword evidence="3" id="KW-0547">Nucleotide-binding</keyword>
<evidence type="ECO:0000256" key="2">
    <source>
        <dbReference type="ARBA" id="ARBA00022448"/>
    </source>
</evidence>
<dbReference type="Gene3D" id="2.40.50.100">
    <property type="match status" value="1"/>
</dbReference>
<dbReference type="InterPro" id="IPR003439">
    <property type="entry name" value="ABC_transporter-like_ATP-bd"/>
</dbReference>
<reference evidence="6 7" key="1">
    <citation type="submission" date="2017-04" db="EMBL/GenBank/DDBJ databases">
        <authorList>
            <person name="Afonso C.L."/>
            <person name="Miller P.J."/>
            <person name="Scott M.A."/>
            <person name="Spackman E."/>
            <person name="Goraichik I."/>
            <person name="Dimitrov K.M."/>
            <person name="Suarez D.L."/>
            <person name="Swayne D.E."/>
        </authorList>
    </citation>
    <scope>NUCLEOTIDE SEQUENCE [LARGE SCALE GENOMIC DNA]</scope>
    <source>
        <strain evidence="6 7">B5P</strain>
    </source>
</reference>
<dbReference type="GO" id="GO:0016887">
    <property type="term" value="F:ATP hydrolysis activity"/>
    <property type="evidence" value="ECO:0007669"/>
    <property type="project" value="InterPro"/>
</dbReference>
<dbReference type="GO" id="GO:0015697">
    <property type="term" value="P:quaternary ammonium group transport"/>
    <property type="evidence" value="ECO:0007669"/>
    <property type="project" value="UniProtKB-ARBA"/>
</dbReference>
<comment type="similarity">
    <text evidence="1">Belongs to the ABC transporter superfamily.</text>
</comment>
<dbReference type="GO" id="GO:0043190">
    <property type="term" value="C:ATP-binding cassette (ABC) transporter complex"/>
    <property type="evidence" value="ECO:0007669"/>
    <property type="project" value="InterPro"/>
</dbReference>
<dbReference type="PANTHER" id="PTHR42781:SF4">
    <property type="entry name" value="SPERMIDINE_PUTRESCINE IMPORT ATP-BINDING PROTEIN POTA"/>
    <property type="match status" value="1"/>
</dbReference>
<dbReference type="InterPro" id="IPR013611">
    <property type="entry name" value="Transp-assoc_OB_typ2"/>
</dbReference>
<dbReference type="Gene3D" id="3.40.50.300">
    <property type="entry name" value="P-loop containing nucleotide triphosphate hydrolases"/>
    <property type="match status" value="1"/>
</dbReference>
<keyword evidence="4 6" id="KW-0067">ATP-binding</keyword>
<keyword evidence="2" id="KW-0813">Transport</keyword>
<dbReference type="SUPFAM" id="SSF52540">
    <property type="entry name" value="P-loop containing nucleoside triphosphate hydrolases"/>
    <property type="match status" value="1"/>
</dbReference>
<dbReference type="EMBL" id="FXBL01000004">
    <property type="protein sequence ID" value="SMH36625.1"/>
    <property type="molecule type" value="Genomic_DNA"/>
</dbReference>
<name>A0A1X7NHQ5_9HYPH</name>
<dbReference type="InterPro" id="IPR050093">
    <property type="entry name" value="ABC_SmlMolc_Importer"/>
</dbReference>
<organism evidence="6 7">
    <name type="scientific">Mesorhizobium australicum</name>
    <dbReference type="NCBI Taxonomy" id="536018"/>
    <lineage>
        <taxon>Bacteria</taxon>
        <taxon>Pseudomonadati</taxon>
        <taxon>Pseudomonadota</taxon>
        <taxon>Alphaproteobacteria</taxon>
        <taxon>Hyphomicrobiales</taxon>
        <taxon>Phyllobacteriaceae</taxon>
        <taxon>Mesorhizobium</taxon>
    </lineage>
</organism>
<dbReference type="PROSITE" id="PS00211">
    <property type="entry name" value="ABC_TRANSPORTER_1"/>
    <property type="match status" value="1"/>
</dbReference>
<dbReference type="FunFam" id="3.40.50.300:FF:000425">
    <property type="entry name" value="Probable ABC transporter, ATP-binding subunit"/>
    <property type="match status" value="1"/>
</dbReference>
<dbReference type="InterPro" id="IPR027417">
    <property type="entry name" value="P-loop_NTPase"/>
</dbReference>
<dbReference type="Pfam" id="PF00005">
    <property type="entry name" value="ABC_tran"/>
    <property type="match status" value="1"/>
</dbReference>
<accession>A0A1X7NHQ5</accession>
<dbReference type="InterPro" id="IPR003593">
    <property type="entry name" value="AAA+_ATPase"/>
</dbReference>
<dbReference type="PANTHER" id="PTHR42781">
    <property type="entry name" value="SPERMIDINE/PUTRESCINE IMPORT ATP-BINDING PROTEIN POTA"/>
    <property type="match status" value="1"/>
</dbReference>
<evidence type="ECO:0000313" key="7">
    <source>
        <dbReference type="Proteomes" id="UP000193083"/>
    </source>
</evidence>
<dbReference type="GO" id="GO:0005524">
    <property type="term" value="F:ATP binding"/>
    <property type="evidence" value="ECO:0007669"/>
    <property type="project" value="UniProtKB-KW"/>
</dbReference>
<dbReference type="InterPro" id="IPR017871">
    <property type="entry name" value="ABC_transporter-like_CS"/>
</dbReference>
<dbReference type="AlphaFoldDB" id="A0A1X7NHQ5"/>
<evidence type="ECO:0000256" key="3">
    <source>
        <dbReference type="ARBA" id="ARBA00022741"/>
    </source>
</evidence>
<dbReference type="SUPFAM" id="SSF50331">
    <property type="entry name" value="MOP-like"/>
    <property type="match status" value="1"/>
</dbReference>
<evidence type="ECO:0000259" key="5">
    <source>
        <dbReference type="PROSITE" id="PS50893"/>
    </source>
</evidence>
<proteinExistence type="inferred from homology"/>
<evidence type="ECO:0000256" key="4">
    <source>
        <dbReference type="ARBA" id="ARBA00022840"/>
    </source>
</evidence>